<dbReference type="Gene3D" id="2.40.160.60">
    <property type="entry name" value="Outer membrane protein transport protein (OMPP1/FadL/TodX)"/>
    <property type="match status" value="1"/>
</dbReference>
<reference evidence="10" key="1">
    <citation type="submission" date="2016-10" db="EMBL/GenBank/DDBJ databases">
        <authorList>
            <person name="Varghese N."/>
            <person name="Submissions S."/>
        </authorList>
    </citation>
    <scope>NUCLEOTIDE SEQUENCE [LARGE SCALE GENOMIC DNA]</scope>
    <source>
        <strain evidence="10">DSM 23925</strain>
    </source>
</reference>
<dbReference type="Proteomes" id="UP000198705">
    <property type="component" value="Unassembled WGS sequence"/>
</dbReference>
<comment type="subcellular location">
    <subcellularLocation>
        <location evidence="1">Cell outer membrane</location>
        <topology evidence="1">Multi-pass membrane protein</topology>
    </subcellularLocation>
</comment>
<evidence type="ECO:0000256" key="4">
    <source>
        <dbReference type="ARBA" id="ARBA00022692"/>
    </source>
</evidence>
<dbReference type="STRING" id="649333.SAMN04487989_105182"/>
<keyword evidence="4" id="KW-0812">Transmembrane</keyword>
<evidence type="ECO:0000256" key="1">
    <source>
        <dbReference type="ARBA" id="ARBA00004571"/>
    </source>
</evidence>
<evidence type="ECO:0000256" key="8">
    <source>
        <dbReference type="SAM" id="SignalP"/>
    </source>
</evidence>
<evidence type="ECO:0000313" key="9">
    <source>
        <dbReference type="EMBL" id="SFN88414.1"/>
    </source>
</evidence>
<accession>A0A1I5CNB6</accession>
<keyword evidence="3" id="KW-1134">Transmembrane beta strand</keyword>
<proteinExistence type="inferred from homology"/>
<dbReference type="EMBL" id="FOVN01000005">
    <property type="protein sequence ID" value="SFN88414.1"/>
    <property type="molecule type" value="Genomic_DNA"/>
</dbReference>
<feature type="signal peptide" evidence="8">
    <location>
        <begin position="1"/>
        <end position="19"/>
    </location>
</feature>
<dbReference type="InterPro" id="IPR005017">
    <property type="entry name" value="OMPP1/FadL/TodX"/>
</dbReference>
<keyword evidence="5 8" id="KW-0732">Signal</keyword>
<protein>
    <submittedName>
        <fullName evidence="9">Outer membrane protein transport protein (OMPP1/FadL/TodX)</fullName>
    </submittedName>
</protein>
<name>A0A1I5CNB6_9FLAO</name>
<dbReference type="SUPFAM" id="SSF56935">
    <property type="entry name" value="Porins"/>
    <property type="match status" value="1"/>
</dbReference>
<evidence type="ECO:0000256" key="6">
    <source>
        <dbReference type="ARBA" id="ARBA00023136"/>
    </source>
</evidence>
<evidence type="ECO:0000256" key="7">
    <source>
        <dbReference type="ARBA" id="ARBA00023237"/>
    </source>
</evidence>
<dbReference type="PANTHER" id="PTHR35093:SF8">
    <property type="entry name" value="OUTER MEMBRANE PROTEIN NMB0088-RELATED"/>
    <property type="match status" value="1"/>
</dbReference>
<dbReference type="OrthoDB" id="9765571at2"/>
<evidence type="ECO:0000256" key="5">
    <source>
        <dbReference type="ARBA" id="ARBA00022729"/>
    </source>
</evidence>
<dbReference type="PANTHER" id="PTHR35093">
    <property type="entry name" value="OUTER MEMBRANE PROTEIN NMB0088-RELATED"/>
    <property type="match status" value="1"/>
</dbReference>
<evidence type="ECO:0000256" key="2">
    <source>
        <dbReference type="ARBA" id="ARBA00008163"/>
    </source>
</evidence>
<sequence length="507" mass="56599">MKKLILLSVAMLAMSQIYAQDISDALRYSQDNIQGTARFRALSGAFGALGGDMSAVSINPAGSAVFNSGHISMSLANMYTKNKTQFYDGYSETSDSNFDLNQTGAAFVFYNNNPNSLWKKFTLSASYDKISNYDDNWLAFGTNTRNSIGSYFTGYANGLRLDEISGFQGESYTQAYREIGSFYGYDNQQAFLGYESYILEPLTEDDDNTVYSSNIAPGEYYQEYSYASRGYNGKFTFNAGTQLGENLYLGVNLNSHFINYEQSTFLYESNDNLGSTVNRVRFQNNLYTTGSGFSFQIGAIYKLTESLRAGMSYNSPTWFTINEESSQYVSTVRQEDGSNVSQLVDPFITNIFPSYRLNSPGKFTGSLAYVFGNFGLISFDYSLRNYGNTKFRPSSDPLFRSENNKMSTLLTTASTYKLGGELKLNRLSIRGGYRFEESPYKNATFIGDLSGYSLGLGFNFGNSTKLDLTYDQAKQTNETQLYSVGLTDRANIDSRNSNVTLTLSFNL</sequence>
<dbReference type="GO" id="GO:0015483">
    <property type="term" value="F:long-chain fatty acid transporting porin activity"/>
    <property type="evidence" value="ECO:0007669"/>
    <property type="project" value="TreeGrafter"/>
</dbReference>
<dbReference type="AlphaFoldDB" id="A0A1I5CNB6"/>
<dbReference type="GO" id="GO:0009279">
    <property type="term" value="C:cell outer membrane"/>
    <property type="evidence" value="ECO:0007669"/>
    <property type="project" value="UniProtKB-SubCell"/>
</dbReference>
<gene>
    <name evidence="9" type="ORF">SAMN04487989_105182</name>
</gene>
<dbReference type="RefSeq" id="WP_092209009.1">
    <property type="nucleotide sequence ID" value="NZ_FOVN01000005.1"/>
</dbReference>
<evidence type="ECO:0000256" key="3">
    <source>
        <dbReference type="ARBA" id="ARBA00022452"/>
    </source>
</evidence>
<evidence type="ECO:0000313" key="10">
    <source>
        <dbReference type="Proteomes" id="UP000198705"/>
    </source>
</evidence>
<keyword evidence="6" id="KW-0472">Membrane</keyword>
<organism evidence="9 10">
    <name type="scientific">Bizionia echini</name>
    <dbReference type="NCBI Taxonomy" id="649333"/>
    <lineage>
        <taxon>Bacteria</taxon>
        <taxon>Pseudomonadati</taxon>
        <taxon>Bacteroidota</taxon>
        <taxon>Flavobacteriia</taxon>
        <taxon>Flavobacteriales</taxon>
        <taxon>Flavobacteriaceae</taxon>
        <taxon>Bizionia</taxon>
    </lineage>
</organism>
<comment type="similarity">
    <text evidence="2">Belongs to the OmpP1/FadL family.</text>
</comment>
<keyword evidence="10" id="KW-1185">Reference proteome</keyword>
<feature type="chain" id="PRO_5011601479" evidence="8">
    <location>
        <begin position="20"/>
        <end position="507"/>
    </location>
</feature>
<keyword evidence="7" id="KW-0998">Cell outer membrane</keyword>
<dbReference type="Pfam" id="PF03349">
    <property type="entry name" value="Toluene_X"/>
    <property type="match status" value="1"/>
</dbReference>